<dbReference type="RefSeq" id="WP_135763816.1">
    <property type="nucleotide sequence ID" value="NZ_RQHV01000042.1"/>
</dbReference>
<evidence type="ECO:0000259" key="7">
    <source>
        <dbReference type="SMART" id="SM00631"/>
    </source>
</evidence>
<dbReference type="PANTHER" id="PTHR11705">
    <property type="entry name" value="PROTEASE FAMILY M14 CARBOXYPEPTIDASE A,B"/>
    <property type="match status" value="1"/>
</dbReference>
<evidence type="ECO:0000256" key="5">
    <source>
        <dbReference type="ARBA" id="ARBA00022833"/>
    </source>
</evidence>
<dbReference type="GO" id="GO:0005615">
    <property type="term" value="C:extracellular space"/>
    <property type="evidence" value="ECO:0007669"/>
    <property type="project" value="TreeGrafter"/>
</dbReference>
<dbReference type="SUPFAM" id="SSF53187">
    <property type="entry name" value="Zn-dependent exopeptidases"/>
    <property type="match status" value="1"/>
</dbReference>
<keyword evidence="4" id="KW-0378">Hydrolase</keyword>
<dbReference type="Pfam" id="PF00246">
    <property type="entry name" value="Peptidase_M14"/>
    <property type="match status" value="1"/>
</dbReference>
<gene>
    <name evidence="8" type="ORF">EHS11_07820</name>
</gene>
<comment type="cofactor">
    <cofactor evidence="1">
        <name>Zn(2+)</name>
        <dbReference type="ChEBI" id="CHEBI:29105"/>
    </cofactor>
</comment>
<keyword evidence="5" id="KW-0862">Zinc</keyword>
<proteinExistence type="inferred from homology"/>
<dbReference type="OrthoDB" id="9779324at2"/>
<evidence type="ECO:0000313" key="8">
    <source>
        <dbReference type="EMBL" id="TGN11059.1"/>
    </source>
</evidence>
<evidence type="ECO:0000256" key="2">
    <source>
        <dbReference type="ARBA" id="ARBA00005988"/>
    </source>
</evidence>
<evidence type="ECO:0000256" key="4">
    <source>
        <dbReference type="ARBA" id="ARBA00022801"/>
    </source>
</evidence>
<keyword evidence="3" id="KW-0645">Protease</keyword>
<dbReference type="GO" id="GO:0004181">
    <property type="term" value="F:metallocarboxypeptidase activity"/>
    <property type="evidence" value="ECO:0007669"/>
    <property type="project" value="InterPro"/>
</dbReference>
<protein>
    <submittedName>
        <fullName evidence="8">Carboxypeptidase</fullName>
    </submittedName>
</protein>
<comment type="similarity">
    <text evidence="2">Belongs to the peptidase M14 family.</text>
</comment>
<dbReference type="InterPro" id="IPR000834">
    <property type="entry name" value="Peptidase_M14"/>
</dbReference>
<dbReference type="PANTHER" id="PTHR11705:SF143">
    <property type="entry name" value="SLL0236 PROTEIN"/>
    <property type="match status" value="1"/>
</dbReference>
<dbReference type="Proteomes" id="UP000298264">
    <property type="component" value="Unassembled WGS sequence"/>
</dbReference>
<name>A0A4R9LUG3_9LEPT</name>
<evidence type="ECO:0000256" key="1">
    <source>
        <dbReference type="ARBA" id="ARBA00001947"/>
    </source>
</evidence>
<dbReference type="AlphaFoldDB" id="A0A4R9LUG3"/>
<dbReference type="GO" id="GO:0006508">
    <property type="term" value="P:proteolysis"/>
    <property type="evidence" value="ECO:0007669"/>
    <property type="project" value="UniProtKB-KW"/>
</dbReference>
<comment type="caution">
    <text evidence="8">The sequence shown here is derived from an EMBL/GenBank/DDBJ whole genome shotgun (WGS) entry which is preliminary data.</text>
</comment>
<organism evidence="8 9">
    <name type="scientific">Leptospira ilyithenensis</name>
    <dbReference type="NCBI Taxonomy" id="2484901"/>
    <lineage>
        <taxon>Bacteria</taxon>
        <taxon>Pseudomonadati</taxon>
        <taxon>Spirochaetota</taxon>
        <taxon>Spirochaetia</taxon>
        <taxon>Leptospirales</taxon>
        <taxon>Leptospiraceae</taxon>
        <taxon>Leptospira</taxon>
    </lineage>
</organism>
<keyword evidence="9" id="KW-1185">Reference proteome</keyword>
<keyword evidence="8" id="KW-0121">Carboxypeptidase</keyword>
<dbReference type="SMART" id="SM00631">
    <property type="entry name" value="Zn_pept"/>
    <property type="match status" value="1"/>
</dbReference>
<evidence type="ECO:0000256" key="6">
    <source>
        <dbReference type="ARBA" id="ARBA00023049"/>
    </source>
</evidence>
<dbReference type="EMBL" id="RQHV01000042">
    <property type="protein sequence ID" value="TGN11059.1"/>
    <property type="molecule type" value="Genomic_DNA"/>
</dbReference>
<feature type="domain" description="Peptidase M14" evidence="7">
    <location>
        <begin position="5"/>
        <end position="275"/>
    </location>
</feature>
<reference evidence="8" key="1">
    <citation type="journal article" date="2019" name="PLoS Negl. Trop. Dis.">
        <title>Revisiting the worldwide diversity of Leptospira species in the environment.</title>
        <authorList>
            <person name="Vincent A.T."/>
            <person name="Schiettekatte O."/>
            <person name="Bourhy P."/>
            <person name="Veyrier F.J."/>
            <person name="Picardeau M."/>
        </authorList>
    </citation>
    <scope>NUCLEOTIDE SEQUENCE [LARGE SCALE GENOMIC DNA]</scope>
    <source>
        <strain evidence="8">201400974</strain>
    </source>
</reference>
<evidence type="ECO:0000313" key="9">
    <source>
        <dbReference type="Proteomes" id="UP000298264"/>
    </source>
</evidence>
<keyword evidence="6" id="KW-0482">Metalloprotease</keyword>
<dbReference type="GO" id="GO:0008270">
    <property type="term" value="F:zinc ion binding"/>
    <property type="evidence" value="ECO:0007669"/>
    <property type="project" value="InterPro"/>
</dbReference>
<accession>A0A4R9LUG3</accession>
<dbReference type="Gene3D" id="3.40.630.10">
    <property type="entry name" value="Zn peptidases"/>
    <property type="match status" value="1"/>
</dbReference>
<evidence type="ECO:0000256" key="3">
    <source>
        <dbReference type="ARBA" id="ARBA00022670"/>
    </source>
</evidence>
<sequence>MLRGLRRLNRYEKRILDIVKIGGKLVRLQQFGFSRKSEEGFRFPIHALEIGTEKAIRQRPVGIVAGVHGLETVGIRILLDFLEYILHKKSDGYMEELAKGKVGLVVIPIVNPGGVAKKFRSNPAGVDLMRNSGVEAESAPILFGGQKWTSKLPYFRGNSLEPESRALYRFIHQYFYPVKNAIMPVLDLHSGFGTIDHVWWPYAGTKTPCIDTPIYERMAEFLAKGKKHTRFKFGPQSETYTTHGDLWDLFYDHYIEKVLPASPKSNSRFLPLTLEVGTWSDIKDNPSKLFRKRGIFNPAKENKFETITTYRDFLRDFVLLGQSDLKDWT</sequence>